<gene>
    <name evidence="1" type="ORF">JYA63_15310</name>
</gene>
<proteinExistence type="predicted"/>
<dbReference type="Proteomes" id="UP001296923">
    <property type="component" value="Unassembled WGS sequence"/>
</dbReference>
<dbReference type="RefSeq" id="WP_205726447.1">
    <property type="nucleotide sequence ID" value="NZ_JAFHKR010000039.1"/>
</dbReference>
<evidence type="ECO:0000313" key="1">
    <source>
        <dbReference type="EMBL" id="MBN3555645.1"/>
    </source>
</evidence>
<organism evidence="1 2">
    <name type="scientific">Fictibacillus nanhaiensis</name>
    <dbReference type="NCBI Taxonomy" id="742169"/>
    <lineage>
        <taxon>Bacteria</taxon>
        <taxon>Bacillati</taxon>
        <taxon>Bacillota</taxon>
        <taxon>Bacilli</taxon>
        <taxon>Bacillales</taxon>
        <taxon>Fictibacillaceae</taxon>
        <taxon>Fictibacillus</taxon>
    </lineage>
</organism>
<evidence type="ECO:0000313" key="2">
    <source>
        <dbReference type="Proteomes" id="UP001296923"/>
    </source>
</evidence>
<name>A0ABS2ZS15_9BACL</name>
<dbReference type="EMBL" id="JAFHKR010000039">
    <property type="protein sequence ID" value="MBN3555645.1"/>
    <property type="molecule type" value="Genomic_DNA"/>
</dbReference>
<protein>
    <submittedName>
        <fullName evidence="1">Uncharacterized protein</fullName>
    </submittedName>
</protein>
<reference evidence="1 2" key="1">
    <citation type="submission" date="2021-01" db="EMBL/GenBank/DDBJ databases">
        <title>Genome Sequencing of Type Strains.</title>
        <authorList>
            <person name="Lemaire J.F."/>
            <person name="Inderbitzin P."/>
            <person name="Collins S.B."/>
            <person name="Wespe N."/>
            <person name="Knight-Connoni V."/>
        </authorList>
    </citation>
    <scope>NUCLEOTIDE SEQUENCE [LARGE SCALE GENOMIC DNA]</scope>
    <source>
        <strain evidence="1 2">DSM 23009</strain>
    </source>
</reference>
<comment type="caution">
    <text evidence="1">The sequence shown here is derived from an EMBL/GenBank/DDBJ whole genome shotgun (WGS) entry which is preliminary data.</text>
</comment>
<sequence length="107" mass="12590">MAMEDESNEIAIQKVMQLANNDKELQERYRKSLFEERELKLWKKVPNMTSDHPETLEWIALIGQLNRFINEDPGCLNVQNISRRLDEKRAETFDGESEKNSLNPLNI</sequence>
<accession>A0ABS2ZS15</accession>
<keyword evidence="2" id="KW-1185">Reference proteome</keyword>